<dbReference type="InterPro" id="IPR004753">
    <property type="entry name" value="MreB"/>
</dbReference>
<evidence type="ECO:0000256" key="3">
    <source>
        <dbReference type="ARBA" id="ARBA00022741"/>
    </source>
</evidence>
<comment type="caution">
    <text evidence="7">The sequence shown here is derived from an EMBL/GenBank/DDBJ whole genome shotgun (WGS) entry which is preliminary data.</text>
</comment>
<keyword evidence="5" id="KW-0133">Cell shape</keyword>
<dbReference type="STRING" id="742743.HMPREF9453_00705"/>
<dbReference type="InterPro" id="IPR043129">
    <property type="entry name" value="ATPase_NBD"/>
</dbReference>
<keyword evidence="8" id="KW-1185">Reference proteome</keyword>
<dbReference type="InterPro" id="IPR056546">
    <property type="entry name" value="MreB_MamK-like"/>
</dbReference>
<evidence type="ECO:0000256" key="6">
    <source>
        <dbReference type="ARBA" id="ARBA00023458"/>
    </source>
</evidence>
<name>H1CZB2_9FIRM</name>
<keyword evidence="2" id="KW-0963">Cytoplasm</keyword>
<proteinExistence type="inferred from homology"/>
<dbReference type="EMBL" id="ADLT01000017">
    <property type="protein sequence ID" value="EHO63280.1"/>
    <property type="molecule type" value="Genomic_DNA"/>
</dbReference>
<dbReference type="PRINTS" id="PR01652">
    <property type="entry name" value="SHAPEPROTEIN"/>
</dbReference>
<organism evidence="7 8">
    <name type="scientific">Dialister succinatiphilus YIT 11850</name>
    <dbReference type="NCBI Taxonomy" id="742743"/>
    <lineage>
        <taxon>Bacteria</taxon>
        <taxon>Bacillati</taxon>
        <taxon>Bacillota</taxon>
        <taxon>Negativicutes</taxon>
        <taxon>Veillonellales</taxon>
        <taxon>Veillonellaceae</taxon>
        <taxon>Dialister</taxon>
    </lineage>
</organism>
<comment type="similarity">
    <text evidence="6">Belongs to the FtsA/MreB family.</text>
</comment>
<evidence type="ECO:0000313" key="8">
    <source>
        <dbReference type="Proteomes" id="UP000003277"/>
    </source>
</evidence>
<accession>H1CZB2</accession>
<dbReference type="PATRIC" id="fig|742743.3.peg.714"/>
<dbReference type="PANTHER" id="PTHR42749:SF1">
    <property type="entry name" value="CELL SHAPE-DETERMINING PROTEIN MREB"/>
    <property type="match status" value="1"/>
</dbReference>
<sequence length="344" mass="37211">MSMFSAMLNCLGLDMGSSQVRIYQRDKVLLEEASTAVVDNISGQVLGFGTEALIIYHKEPENYTLEWPVRNGVIADYDMTKSMLRFFLNKSLRRSVSRPSLMVAIPAEISSVTRHALVDALIHAGAQGVYLIPSPAAAAIGAGRDLQVPSSTLSLVIGRDVSDVGIYGCGGILAQEGISFGGHDIDRAICRHIQDRYSMMIGLEQAEKLKSEILSMTGTGSDRAFTVRGRRHADGVEVVVELSVAEMSSVMQRIMEPVLLLIRRVMSRATPEMADDFLKNGMLLSGGGALLDGLRDWLSESLHMPVTIPADPASVIAKGCFAACMMDKDHSLLIENGDKYFGGA</sequence>
<comment type="subcellular location">
    <subcellularLocation>
        <location evidence="1">Cytoplasm</location>
    </subcellularLocation>
</comment>
<dbReference type="Gene3D" id="3.30.420.40">
    <property type="match status" value="2"/>
</dbReference>
<dbReference type="GO" id="GO:0008360">
    <property type="term" value="P:regulation of cell shape"/>
    <property type="evidence" value="ECO:0007669"/>
    <property type="project" value="UniProtKB-KW"/>
</dbReference>
<protein>
    <submittedName>
        <fullName evidence="7">MreB/Mrl family cell shape determining protein</fullName>
    </submittedName>
</protein>
<dbReference type="SUPFAM" id="SSF53067">
    <property type="entry name" value="Actin-like ATPase domain"/>
    <property type="match status" value="2"/>
</dbReference>
<gene>
    <name evidence="7" type="ORF">HMPREF9453_00705</name>
</gene>
<dbReference type="AlphaFoldDB" id="H1CZB2"/>
<evidence type="ECO:0000256" key="5">
    <source>
        <dbReference type="ARBA" id="ARBA00022960"/>
    </source>
</evidence>
<dbReference type="GO" id="GO:0005524">
    <property type="term" value="F:ATP binding"/>
    <property type="evidence" value="ECO:0007669"/>
    <property type="project" value="UniProtKB-KW"/>
</dbReference>
<keyword evidence="4" id="KW-0067">ATP-binding</keyword>
<evidence type="ECO:0000256" key="2">
    <source>
        <dbReference type="ARBA" id="ARBA00022490"/>
    </source>
</evidence>
<dbReference type="GO" id="GO:0005737">
    <property type="term" value="C:cytoplasm"/>
    <property type="evidence" value="ECO:0007669"/>
    <property type="project" value="UniProtKB-SubCell"/>
</dbReference>
<dbReference type="Proteomes" id="UP000003277">
    <property type="component" value="Unassembled WGS sequence"/>
</dbReference>
<evidence type="ECO:0000256" key="1">
    <source>
        <dbReference type="ARBA" id="ARBA00004496"/>
    </source>
</evidence>
<dbReference type="Pfam" id="PF06723">
    <property type="entry name" value="MreB_Mbl"/>
    <property type="match status" value="1"/>
</dbReference>
<evidence type="ECO:0000256" key="4">
    <source>
        <dbReference type="ARBA" id="ARBA00022840"/>
    </source>
</evidence>
<dbReference type="eggNOG" id="COG1077">
    <property type="taxonomic scope" value="Bacteria"/>
</dbReference>
<keyword evidence="3" id="KW-0547">Nucleotide-binding</keyword>
<dbReference type="OrthoDB" id="9768127at2"/>
<dbReference type="HOGENOM" id="CLU_052037_0_1_9"/>
<dbReference type="PANTHER" id="PTHR42749">
    <property type="entry name" value="CELL SHAPE-DETERMINING PROTEIN MREB"/>
    <property type="match status" value="1"/>
</dbReference>
<reference evidence="7 8" key="1">
    <citation type="submission" date="2011-11" db="EMBL/GenBank/DDBJ databases">
        <title>The Genome Sequence of Dialister succinatiphilus YIT 11850.</title>
        <authorList>
            <consortium name="The Broad Institute Genome Sequencing Platform"/>
            <person name="Earl A."/>
            <person name="Ward D."/>
            <person name="Feldgarden M."/>
            <person name="Gevers D."/>
            <person name="Morotomi M."/>
            <person name="Young S.K."/>
            <person name="Zeng Q."/>
            <person name="Gargeya S."/>
            <person name="Fitzgerald M."/>
            <person name="Haas B."/>
            <person name="Abouelleil A."/>
            <person name="Alvarado L."/>
            <person name="Arachchi H.M."/>
            <person name="Berlin A."/>
            <person name="Brown A."/>
            <person name="Chapman S.B."/>
            <person name="Dunbar C."/>
            <person name="Gearin G."/>
            <person name="Goldberg J."/>
            <person name="Griggs A."/>
            <person name="Gujja S."/>
            <person name="Heiman D."/>
            <person name="Howarth C."/>
            <person name="Lui A."/>
            <person name="MacDonald P.J.P."/>
            <person name="Montmayeur A."/>
            <person name="Murphy C."/>
            <person name="Neiman D."/>
            <person name="Pearson M."/>
            <person name="Priest M."/>
            <person name="Roberts A."/>
            <person name="Saif S."/>
            <person name="Shea T."/>
            <person name="Sisk P."/>
            <person name="Stolte C."/>
            <person name="Sykes S."/>
            <person name="Wortman J."/>
            <person name="Nusbaum C."/>
            <person name="Birren B."/>
        </authorList>
    </citation>
    <scope>NUCLEOTIDE SEQUENCE [LARGE SCALE GENOMIC DNA]</scope>
    <source>
        <strain evidence="7 8">YIT 11850</strain>
    </source>
</reference>
<dbReference type="GO" id="GO:0000902">
    <property type="term" value="P:cell morphogenesis"/>
    <property type="evidence" value="ECO:0007669"/>
    <property type="project" value="InterPro"/>
</dbReference>
<evidence type="ECO:0000313" key="7">
    <source>
        <dbReference type="EMBL" id="EHO63280.1"/>
    </source>
</evidence>